<protein>
    <submittedName>
        <fullName evidence="2">Uncharacterized protein</fullName>
    </submittedName>
</protein>
<feature type="region of interest" description="Disordered" evidence="1">
    <location>
        <begin position="125"/>
        <end position="146"/>
    </location>
</feature>
<dbReference type="EMBL" id="CAJFCJ010000019">
    <property type="protein sequence ID" value="CAD5123019.1"/>
    <property type="molecule type" value="Genomic_DNA"/>
</dbReference>
<reference evidence="2 3" key="1">
    <citation type="submission" date="2020-08" db="EMBL/GenBank/DDBJ databases">
        <authorList>
            <person name="Hejnol A."/>
        </authorList>
    </citation>
    <scope>NUCLEOTIDE SEQUENCE [LARGE SCALE GENOMIC DNA]</scope>
</reference>
<dbReference type="Proteomes" id="UP000549394">
    <property type="component" value="Unassembled WGS sequence"/>
</dbReference>
<sequence>MLEQEENGQEVEKTIVYSPTSSESVINCNPDTPPTSPEMAPQDSSPHFDLKVHNLGLNDLEEQFADQYLNEAGFETSESNSPILLRDAQVGSELPPIETPILALSARKERGSVLKTLLTTNQKFSPNQGSDCVPESGPPTCSEPLPNLIQTPTTTSSSLLKDLLTGASTSSDYTASTTKINELDMDFLTDIPPLSGDIDVRD</sequence>
<comment type="caution">
    <text evidence="2">The sequence shown here is derived from an EMBL/GenBank/DDBJ whole genome shotgun (WGS) entry which is preliminary data.</text>
</comment>
<dbReference type="AlphaFoldDB" id="A0A7I8W372"/>
<name>A0A7I8W372_9ANNE</name>
<evidence type="ECO:0000256" key="1">
    <source>
        <dbReference type="SAM" id="MobiDB-lite"/>
    </source>
</evidence>
<proteinExistence type="predicted"/>
<evidence type="ECO:0000313" key="3">
    <source>
        <dbReference type="Proteomes" id="UP000549394"/>
    </source>
</evidence>
<accession>A0A7I8W372</accession>
<organism evidence="2 3">
    <name type="scientific">Dimorphilus gyrociliatus</name>
    <dbReference type="NCBI Taxonomy" id="2664684"/>
    <lineage>
        <taxon>Eukaryota</taxon>
        <taxon>Metazoa</taxon>
        <taxon>Spiralia</taxon>
        <taxon>Lophotrochozoa</taxon>
        <taxon>Annelida</taxon>
        <taxon>Polychaeta</taxon>
        <taxon>Polychaeta incertae sedis</taxon>
        <taxon>Dinophilidae</taxon>
        <taxon>Dimorphilus</taxon>
    </lineage>
</organism>
<feature type="compositionally biased region" description="Polar residues" evidence="1">
    <location>
        <begin position="17"/>
        <end position="30"/>
    </location>
</feature>
<feature type="region of interest" description="Disordered" evidence="1">
    <location>
        <begin position="1"/>
        <end position="48"/>
    </location>
</feature>
<gene>
    <name evidence="2" type="ORF">DGYR_LOCUS10747</name>
</gene>
<keyword evidence="3" id="KW-1185">Reference proteome</keyword>
<evidence type="ECO:0000313" key="2">
    <source>
        <dbReference type="EMBL" id="CAD5123019.1"/>
    </source>
</evidence>